<evidence type="ECO:0000256" key="1">
    <source>
        <dbReference type="SAM" id="MobiDB-lite"/>
    </source>
</evidence>
<feature type="region of interest" description="Disordered" evidence="1">
    <location>
        <begin position="70"/>
        <end position="111"/>
    </location>
</feature>
<evidence type="ECO:0000313" key="3">
    <source>
        <dbReference type="WBParaSite" id="PSAMB.scaffold112size77602.g2064.t1"/>
    </source>
</evidence>
<evidence type="ECO:0000313" key="2">
    <source>
        <dbReference type="Proteomes" id="UP000887566"/>
    </source>
</evidence>
<dbReference type="Proteomes" id="UP000887566">
    <property type="component" value="Unplaced"/>
</dbReference>
<proteinExistence type="predicted"/>
<accession>A0A914UPX4</accession>
<sequence>MERPNTTAFALRTRATRVVWKDTGVREVDRSGATPPGPLHALVVRWSNEPPVAVVALLPELIFPRRQRMDDGFSANSVPPKRGSFGRLSLPTDDVKDQDQEGDQLSIMSDNDEDMSLGLELDETSDHSNLPMPIYINVTRTSPIPPELRPNGHAGNGE</sequence>
<keyword evidence="2" id="KW-1185">Reference proteome</keyword>
<name>A0A914UPX4_9BILA</name>
<protein>
    <submittedName>
        <fullName evidence="3">Uncharacterized protein</fullName>
    </submittedName>
</protein>
<organism evidence="2 3">
    <name type="scientific">Plectus sambesii</name>
    <dbReference type="NCBI Taxonomy" id="2011161"/>
    <lineage>
        <taxon>Eukaryota</taxon>
        <taxon>Metazoa</taxon>
        <taxon>Ecdysozoa</taxon>
        <taxon>Nematoda</taxon>
        <taxon>Chromadorea</taxon>
        <taxon>Plectida</taxon>
        <taxon>Plectina</taxon>
        <taxon>Plectoidea</taxon>
        <taxon>Plectidae</taxon>
        <taxon>Plectus</taxon>
    </lineage>
</organism>
<dbReference type="WBParaSite" id="PSAMB.scaffold112size77602.g2064.t1">
    <property type="protein sequence ID" value="PSAMB.scaffold112size77602.g2064.t1"/>
    <property type="gene ID" value="PSAMB.scaffold112size77602.g2064"/>
</dbReference>
<dbReference type="AlphaFoldDB" id="A0A914UPX4"/>
<reference evidence="3" key="1">
    <citation type="submission" date="2022-11" db="UniProtKB">
        <authorList>
            <consortium name="WormBaseParasite"/>
        </authorList>
    </citation>
    <scope>IDENTIFICATION</scope>
</reference>